<name>A0A6G0XY90_9STRA</name>
<dbReference type="Proteomes" id="UP000481153">
    <property type="component" value="Unassembled WGS sequence"/>
</dbReference>
<protein>
    <recommendedName>
        <fullName evidence="4">Cytochrome b561 domain-containing protein</fullName>
    </recommendedName>
</protein>
<accession>A0A6G0XY90</accession>
<evidence type="ECO:0000313" key="2">
    <source>
        <dbReference type="EMBL" id="KAF0745574.1"/>
    </source>
</evidence>
<keyword evidence="1" id="KW-0472">Membrane</keyword>
<comment type="caution">
    <text evidence="2">The sequence shown here is derived from an EMBL/GenBank/DDBJ whole genome shotgun (WGS) entry which is preliminary data.</text>
</comment>
<proteinExistence type="predicted"/>
<evidence type="ECO:0008006" key="4">
    <source>
        <dbReference type="Google" id="ProtNLM"/>
    </source>
</evidence>
<feature type="transmembrane region" description="Helical" evidence="1">
    <location>
        <begin position="167"/>
        <end position="184"/>
    </location>
</feature>
<feature type="transmembrane region" description="Helical" evidence="1">
    <location>
        <begin position="101"/>
        <end position="126"/>
    </location>
</feature>
<reference evidence="2 3" key="1">
    <citation type="submission" date="2019-07" db="EMBL/GenBank/DDBJ databases">
        <title>Genomics analysis of Aphanomyces spp. identifies a new class of oomycete effector associated with host adaptation.</title>
        <authorList>
            <person name="Gaulin E."/>
        </authorList>
    </citation>
    <scope>NUCLEOTIDE SEQUENCE [LARGE SCALE GENOMIC DNA]</scope>
    <source>
        <strain evidence="2 3">ATCC 201684</strain>
    </source>
</reference>
<organism evidence="2 3">
    <name type="scientific">Aphanomyces euteiches</name>
    <dbReference type="NCBI Taxonomy" id="100861"/>
    <lineage>
        <taxon>Eukaryota</taxon>
        <taxon>Sar</taxon>
        <taxon>Stramenopiles</taxon>
        <taxon>Oomycota</taxon>
        <taxon>Saprolegniomycetes</taxon>
        <taxon>Saprolegniales</taxon>
        <taxon>Verrucalvaceae</taxon>
        <taxon>Aphanomyces</taxon>
    </lineage>
</organism>
<dbReference type="EMBL" id="VJMJ01000001">
    <property type="protein sequence ID" value="KAF0745574.1"/>
    <property type="molecule type" value="Genomic_DNA"/>
</dbReference>
<keyword evidence="1" id="KW-0812">Transmembrane</keyword>
<feature type="transmembrane region" description="Helical" evidence="1">
    <location>
        <begin position="132"/>
        <end position="155"/>
    </location>
</feature>
<keyword evidence="3" id="KW-1185">Reference proteome</keyword>
<feature type="transmembrane region" description="Helical" evidence="1">
    <location>
        <begin position="33"/>
        <end position="58"/>
    </location>
</feature>
<gene>
    <name evidence="2" type="ORF">Ae201684_000029</name>
</gene>
<evidence type="ECO:0000313" key="3">
    <source>
        <dbReference type="Proteomes" id="UP000481153"/>
    </source>
</evidence>
<feature type="transmembrane region" description="Helical" evidence="1">
    <location>
        <begin position="196"/>
        <end position="216"/>
    </location>
</feature>
<dbReference type="AlphaFoldDB" id="A0A6G0XY90"/>
<evidence type="ECO:0000256" key="1">
    <source>
        <dbReference type="SAM" id="Phobius"/>
    </source>
</evidence>
<sequence>MTASTNLEASTPSETCYIAEPKRRAWYDGNFSFWWLLGGVLGLWFTLYKGFGILFSLLPSSSGMKVGPFFAIHLVTAALFLAICVYNIFHTPSHGGSYRAVHIILGRMAMIAGLISFGCGAVTAWWERYIGLIGFAIGITAGGVFQVCAQLYGWYQIRQNRDVQKHKTAMLATFFFGCLIPMWMRFVPLLGGSGQLSAWAPPTAVAVGIVIGLLGLRAANKNKCF</sequence>
<keyword evidence="1" id="KW-1133">Transmembrane helix</keyword>
<feature type="transmembrane region" description="Helical" evidence="1">
    <location>
        <begin position="70"/>
        <end position="89"/>
    </location>
</feature>
<dbReference type="VEuPathDB" id="FungiDB:AeMF1_004169"/>